<dbReference type="AlphaFoldDB" id="A0A225CKQ3"/>
<organism evidence="1 2">
    <name type="scientific">Clavibacter tessellarius</name>
    <dbReference type="NCBI Taxonomy" id="31965"/>
    <lineage>
        <taxon>Bacteria</taxon>
        <taxon>Bacillati</taxon>
        <taxon>Actinomycetota</taxon>
        <taxon>Actinomycetes</taxon>
        <taxon>Micrococcales</taxon>
        <taxon>Microbacteriaceae</taxon>
        <taxon>Clavibacter</taxon>
    </lineage>
</organism>
<evidence type="ECO:0000313" key="1">
    <source>
        <dbReference type="EMBL" id="OQJ62986.1"/>
    </source>
</evidence>
<reference evidence="1" key="1">
    <citation type="submission" date="2017-08" db="EMBL/GenBank/DDBJ databases">
        <title>Genomes of multiple Clavibacter strains from different subspecies.</title>
        <authorList>
            <person name="Yuan X.-K."/>
            <person name="Li X.-S."/>
            <person name="Nie J."/>
            <person name="De Boer S.H."/>
        </authorList>
    </citation>
    <scope>NUCLEOTIDE SEQUENCE [LARGE SCALE GENOMIC DNA]</scope>
    <source>
        <strain evidence="1">ATCC 33566</strain>
    </source>
</reference>
<dbReference type="EMBL" id="MZMQ01000001">
    <property type="protein sequence ID" value="OQJ62986.1"/>
    <property type="molecule type" value="Genomic_DNA"/>
</dbReference>
<sequence length="192" mass="21105">MHVVPLGYIGEFEGKPNLALLDPLTTETRNHTLAPETARLLRSIDPTLSDQDLDEQERRLLVGYATLGIVALIGDDAPLSALDVIPVPRVDIILEEVIDDGYRFSSGSDEPFELTEYGARFLTKADGRRTLGEIVEATRDEALADDADRAAIEEGVTRTGQSFDRFLMDEAYRLISALQGRVAVTFEATGRP</sequence>
<gene>
    <name evidence="1" type="ORF">B5P24_08260</name>
</gene>
<protein>
    <submittedName>
        <fullName evidence="1">Uncharacterized protein</fullName>
    </submittedName>
</protein>
<evidence type="ECO:0000313" key="2">
    <source>
        <dbReference type="Proteomes" id="UP000215316"/>
    </source>
</evidence>
<keyword evidence="2" id="KW-1185">Reference proteome</keyword>
<accession>A0A225CKQ3</accession>
<proteinExistence type="predicted"/>
<comment type="caution">
    <text evidence="1">The sequence shown here is derived from an EMBL/GenBank/DDBJ whole genome shotgun (WGS) entry which is preliminary data.</text>
</comment>
<dbReference type="Proteomes" id="UP000215316">
    <property type="component" value="Unassembled WGS sequence"/>
</dbReference>
<dbReference type="OrthoDB" id="649979at2"/>
<name>A0A225CKQ3_9MICO</name>
<dbReference type="RefSeq" id="WP_094128068.1">
    <property type="nucleotide sequence ID" value="NZ_CP040788.1"/>
</dbReference>